<feature type="domain" description="Endonuclease/exonuclease/phosphatase" evidence="1">
    <location>
        <begin position="11"/>
        <end position="351"/>
    </location>
</feature>
<dbReference type="InterPro" id="IPR005135">
    <property type="entry name" value="Endo/exonuclease/phosphatase"/>
</dbReference>
<evidence type="ECO:0000313" key="2">
    <source>
        <dbReference type="EMBL" id="KXF81148.1"/>
    </source>
</evidence>
<sequence>MMTKNTPIHFATFNVSLSADVPGQIRSELESNSKRIQKLAATIQSCRPDVLLLCEFDHPGKGGDDGSLALFCERYLEVGQFGQDPVYYPHRYLPPTNTGLPVFSSDDASQSPEKAQGFGRWHGQYGFVVLSRFPLLVDEVKTWQHFLWKDLPNNAIPKGYYSDDVLEHRRVSSKNHIALPIDIHGHVVTLVACHPTPPVFDGPEKRNYRRNADELKLLEAIISNEAYLVDDEGKAGGVTEDMPFVIMGDLNADSVNGDGDKEAIASLLNHERTEKSVRPCSNGAVEYLSHGEGENKALATHNRGLRLDYVLPSTDFNILNQGVFWPSRQEPLHSLITDSRGRLSFDAPSDHRLVWLDVTLN</sequence>
<dbReference type="InterPro" id="IPR036691">
    <property type="entry name" value="Endo/exonu/phosph_ase_sf"/>
</dbReference>
<dbReference type="AlphaFoldDB" id="A0A135I6S8"/>
<dbReference type="EMBL" id="LNTY01000036">
    <property type="protein sequence ID" value="KXF81148.1"/>
    <property type="molecule type" value="Genomic_DNA"/>
</dbReference>
<proteinExistence type="predicted"/>
<dbReference type="Proteomes" id="UP000070529">
    <property type="component" value="Unassembled WGS sequence"/>
</dbReference>
<dbReference type="SUPFAM" id="SSF56219">
    <property type="entry name" value="DNase I-like"/>
    <property type="match status" value="1"/>
</dbReference>
<dbReference type="Pfam" id="PF03372">
    <property type="entry name" value="Exo_endo_phos"/>
    <property type="match status" value="1"/>
</dbReference>
<keyword evidence="2" id="KW-0255">Endonuclease</keyword>
<accession>A0A135I6S8</accession>
<gene>
    <name evidence="2" type="ORF">ATN88_19435</name>
</gene>
<dbReference type="GO" id="GO:0004519">
    <property type="term" value="F:endonuclease activity"/>
    <property type="evidence" value="ECO:0007669"/>
    <property type="project" value="UniProtKB-KW"/>
</dbReference>
<evidence type="ECO:0000259" key="1">
    <source>
        <dbReference type="Pfam" id="PF03372"/>
    </source>
</evidence>
<dbReference type="OrthoDB" id="292013at2"/>
<comment type="caution">
    <text evidence="2">The sequence shown here is derived from an EMBL/GenBank/DDBJ whole genome shotgun (WGS) entry which is preliminary data.</text>
</comment>
<reference evidence="2 3" key="1">
    <citation type="submission" date="2015-11" db="EMBL/GenBank/DDBJ databases">
        <title>Genomic Taxonomy of the Vibrionaceae.</title>
        <authorList>
            <person name="Gomez-Gil B."/>
            <person name="Enciso-Ibarra J."/>
        </authorList>
    </citation>
    <scope>NUCLEOTIDE SEQUENCE [LARGE SCALE GENOMIC DNA]</scope>
    <source>
        <strain evidence="2 3">CAIM 912</strain>
    </source>
</reference>
<dbReference type="Gene3D" id="3.60.10.10">
    <property type="entry name" value="Endonuclease/exonuclease/phosphatase"/>
    <property type="match status" value="1"/>
</dbReference>
<dbReference type="STRING" id="294935.ATN88_19435"/>
<keyword evidence="2" id="KW-0540">Nuclease</keyword>
<keyword evidence="2" id="KW-0378">Hydrolase</keyword>
<name>A0A135I6S8_9GAMM</name>
<evidence type="ECO:0000313" key="3">
    <source>
        <dbReference type="Proteomes" id="UP000070529"/>
    </source>
</evidence>
<keyword evidence="3" id="KW-1185">Reference proteome</keyword>
<organism evidence="2 3">
    <name type="scientific">Enterovibrio coralii</name>
    <dbReference type="NCBI Taxonomy" id="294935"/>
    <lineage>
        <taxon>Bacteria</taxon>
        <taxon>Pseudomonadati</taxon>
        <taxon>Pseudomonadota</taxon>
        <taxon>Gammaproteobacteria</taxon>
        <taxon>Vibrionales</taxon>
        <taxon>Vibrionaceae</taxon>
        <taxon>Enterovibrio</taxon>
    </lineage>
</organism>
<protein>
    <submittedName>
        <fullName evidence="2">Endonuclease</fullName>
    </submittedName>
</protein>